<accession>A0A835UMU2</accession>
<comment type="caution">
    <text evidence="1">The sequence shown here is derived from an EMBL/GenBank/DDBJ whole genome shotgun (WGS) entry which is preliminary data.</text>
</comment>
<name>A0A835UMU2_VANPL</name>
<reference evidence="1 2" key="1">
    <citation type="journal article" date="2020" name="Nat. Food">
        <title>A phased Vanilla planifolia genome enables genetic improvement of flavour and production.</title>
        <authorList>
            <person name="Hasing T."/>
            <person name="Tang H."/>
            <person name="Brym M."/>
            <person name="Khazi F."/>
            <person name="Huang T."/>
            <person name="Chambers A.H."/>
        </authorList>
    </citation>
    <scope>NUCLEOTIDE SEQUENCE [LARGE SCALE GENOMIC DNA]</scope>
    <source>
        <tissue evidence="1">Leaf</tissue>
    </source>
</reference>
<dbReference type="EMBL" id="JADCNM010000010">
    <property type="protein sequence ID" value="KAG0465191.1"/>
    <property type="molecule type" value="Genomic_DNA"/>
</dbReference>
<dbReference type="Proteomes" id="UP000639772">
    <property type="component" value="Chromosome 10"/>
</dbReference>
<protein>
    <submittedName>
        <fullName evidence="1">Uncharacterized protein</fullName>
    </submittedName>
</protein>
<sequence length="118" mass="13153">MPFQLVIKVPYITHIYHARHNITHLSIVHRNIDDMEIEAITAWEAKQFIRQEIKPTFRGGGEIESLIADAASSGFVKSGLRLARIMNREDAVPASSDCSRETKPAIGPLASHGLFLTM</sequence>
<gene>
    <name evidence="1" type="ORF">HPP92_019355</name>
</gene>
<evidence type="ECO:0000313" key="2">
    <source>
        <dbReference type="Proteomes" id="UP000639772"/>
    </source>
</evidence>
<dbReference type="AlphaFoldDB" id="A0A835UMU2"/>
<organism evidence="1 2">
    <name type="scientific">Vanilla planifolia</name>
    <name type="common">Vanilla</name>
    <dbReference type="NCBI Taxonomy" id="51239"/>
    <lineage>
        <taxon>Eukaryota</taxon>
        <taxon>Viridiplantae</taxon>
        <taxon>Streptophyta</taxon>
        <taxon>Embryophyta</taxon>
        <taxon>Tracheophyta</taxon>
        <taxon>Spermatophyta</taxon>
        <taxon>Magnoliopsida</taxon>
        <taxon>Liliopsida</taxon>
        <taxon>Asparagales</taxon>
        <taxon>Orchidaceae</taxon>
        <taxon>Vanilloideae</taxon>
        <taxon>Vanilleae</taxon>
        <taxon>Vanilla</taxon>
    </lineage>
</organism>
<proteinExistence type="predicted"/>
<evidence type="ECO:0000313" key="1">
    <source>
        <dbReference type="EMBL" id="KAG0465191.1"/>
    </source>
</evidence>